<dbReference type="GO" id="GO:0005524">
    <property type="term" value="F:ATP binding"/>
    <property type="evidence" value="ECO:0007669"/>
    <property type="project" value="InterPro"/>
</dbReference>
<evidence type="ECO:0000256" key="3">
    <source>
        <dbReference type="ARBA" id="ARBA00022989"/>
    </source>
</evidence>
<dbReference type="Proteomes" id="UP000184088">
    <property type="component" value="Unassembled WGS sequence"/>
</dbReference>
<dbReference type="EMBL" id="FQVH01000015">
    <property type="protein sequence ID" value="SHF23172.1"/>
    <property type="molecule type" value="Genomic_DNA"/>
</dbReference>
<keyword evidence="2 5" id="KW-0812">Transmembrane</keyword>
<protein>
    <submittedName>
        <fullName evidence="6">Uncharacterized protein</fullName>
    </submittedName>
</protein>
<dbReference type="STRING" id="1121256.SAMN02746089_01523"/>
<evidence type="ECO:0000313" key="7">
    <source>
        <dbReference type="Proteomes" id="UP000184088"/>
    </source>
</evidence>
<evidence type="ECO:0000256" key="4">
    <source>
        <dbReference type="ARBA" id="ARBA00023136"/>
    </source>
</evidence>
<proteinExistence type="predicted"/>
<evidence type="ECO:0000256" key="2">
    <source>
        <dbReference type="ARBA" id="ARBA00022692"/>
    </source>
</evidence>
<keyword evidence="3 5" id="KW-1133">Transmembrane helix</keyword>
<sequence>MKKNDALKRIPGLFPHFWWDLISFQLIIVAGIATTIGTAILLRKSADAMSTAKDVLGVKDIIVTLTFLILLSGLIKFIQDYYPMYWGSKRP</sequence>
<name>A0A1M4ZZN2_9THEO</name>
<keyword evidence="4 5" id="KW-0472">Membrane</keyword>
<dbReference type="InterPro" id="IPR036640">
    <property type="entry name" value="ABC1_TM_sf"/>
</dbReference>
<comment type="subcellular location">
    <subcellularLocation>
        <location evidence="1">Cell membrane</location>
        <topology evidence="1">Multi-pass membrane protein</topology>
    </subcellularLocation>
</comment>
<gene>
    <name evidence="6" type="ORF">SAMN02746089_01523</name>
</gene>
<keyword evidence="7" id="KW-1185">Reference proteome</keyword>
<feature type="transmembrane region" description="Helical" evidence="5">
    <location>
        <begin position="61"/>
        <end position="82"/>
    </location>
</feature>
<dbReference type="RefSeq" id="WP_073343539.1">
    <property type="nucleotide sequence ID" value="NZ_FQVH01000015.1"/>
</dbReference>
<reference evidence="6 7" key="1">
    <citation type="submission" date="2016-11" db="EMBL/GenBank/DDBJ databases">
        <authorList>
            <person name="Jaros S."/>
            <person name="Januszkiewicz K."/>
            <person name="Wedrychowicz H."/>
        </authorList>
    </citation>
    <scope>NUCLEOTIDE SEQUENCE [LARGE SCALE GENOMIC DNA]</scope>
    <source>
        <strain evidence="6 7">DSM 17918</strain>
    </source>
</reference>
<dbReference type="GO" id="GO:0005886">
    <property type="term" value="C:plasma membrane"/>
    <property type="evidence" value="ECO:0007669"/>
    <property type="project" value="UniProtKB-SubCell"/>
</dbReference>
<accession>A0A1M4ZZN2</accession>
<evidence type="ECO:0000256" key="1">
    <source>
        <dbReference type="ARBA" id="ARBA00004651"/>
    </source>
</evidence>
<dbReference type="Gene3D" id="1.20.1560.10">
    <property type="entry name" value="ABC transporter type 1, transmembrane domain"/>
    <property type="match status" value="1"/>
</dbReference>
<evidence type="ECO:0000256" key="5">
    <source>
        <dbReference type="SAM" id="Phobius"/>
    </source>
</evidence>
<dbReference type="SUPFAM" id="SSF90123">
    <property type="entry name" value="ABC transporter transmembrane region"/>
    <property type="match status" value="1"/>
</dbReference>
<evidence type="ECO:0000313" key="6">
    <source>
        <dbReference type="EMBL" id="SHF23172.1"/>
    </source>
</evidence>
<feature type="transmembrane region" description="Helical" evidence="5">
    <location>
        <begin position="21"/>
        <end position="41"/>
    </location>
</feature>
<organism evidence="6 7">
    <name type="scientific">Caldanaerobius fijiensis DSM 17918</name>
    <dbReference type="NCBI Taxonomy" id="1121256"/>
    <lineage>
        <taxon>Bacteria</taxon>
        <taxon>Bacillati</taxon>
        <taxon>Bacillota</taxon>
        <taxon>Clostridia</taxon>
        <taxon>Thermoanaerobacterales</taxon>
        <taxon>Thermoanaerobacteraceae</taxon>
        <taxon>Caldanaerobius</taxon>
    </lineage>
</organism>
<dbReference type="AlphaFoldDB" id="A0A1M4ZZN2"/>